<accession>A0A0A9ADF7</accession>
<dbReference type="EMBL" id="GBRH01250875">
    <property type="protein sequence ID" value="JAD47020.1"/>
    <property type="molecule type" value="Transcribed_RNA"/>
</dbReference>
<dbReference type="AlphaFoldDB" id="A0A0A9ADF7"/>
<proteinExistence type="predicted"/>
<reference evidence="2" key="1">
    <citation type="submission" date="2014-09" db="EMBL/GenBank/DDBJ databases">
        <authorList>
            <person name="Magalhaes I.L.F."/>
            <person name="Oliveira U."/>
            <person name="Santos F.R."/>
            <person name="Vidigal T.H.D.A."/>
            <person name="Brescovit A.D."/>
            <person name="Santos A.J."/>
        </authorList>
    </citation>
    <scope>NUCLEOTIDE SEQUENCE</scope>
    <source>
        <tissue evidence="2">Shoot tissue taken approximately 20 cm above the soil surface</tissue>
    </source>
</reference>
<name>A0A0A9ADF7_ARUDO</name>
<reference evidence="2" key="2">
    <citation type="journal article" date="2015" name="Data Brief">
        <title>Shoot transcriptome of the giant reed, Arundo donax.</title>
        <authorList>
            <person name="Barrero R.A."/>
            <person name="Guerrero F.D."/>
            <person name="Moolhuijzen P."/>
            <person name="Goolsby J.A."/>
            <person name="Tidwell J."/>
            <person name="Bellgard S.E."/>
            <person name="Bellgard M.I."/>
        </authorList>
    </citation>
    <scope>NUCLEOTIDE SEQUENCE</scope>
    <source>
        <tissue evidence="2">Shoot tissue taken approximately 20 cm above the soil surface</tissue>
    </source>
</reference>
<evidence type="ECO:0000313" key="2">
    <source>
        <dbReference type="EMBL" id="JAD47020.1"/>
    </source>
</evidence>
<organism evidence="2">
    <name type="scientific">Arundo donax</name>
    <name type="common">Giant reed</name>
    <name type="synonym">Donax arundinaceus</name>
    <dbReference type="NCBI Taxonomy" id="35708"/>
    <lineage>
        <taxon>Eukaryota</taxon>
        <taxon>Viridiplantae</taxon>
        <taxon>Streptophyta</taxon>
        <taxon>Embryophyta</taxon>
        <taxon>Tracheophyta</taxon>
        <taxon>Spermatophyta</taxon>
        <taxon>Magnoliopsida</taxon>
        <taxon>Liliopsida</taxon>
        <taxon>Poales</taxon>
        <taxon>Poaceae</taxon>
        <taxon>PACMAD clade</taxon>
        <taxon>Arundinoideae</taxon>
        <taxon>Arundineae</taxon>
        <taxon>Arundo</taxon>
    </lineage>
</organism>
<feature type="region of interest" description="Disordered" evidence="1">
    <location>
        <begin position="1"/>
        <end position="23"/>
    </location>
</feature>
<evidence type="ECO:0000256" key="1">
    <source>
        <dbReference type="SAM" id="MobiDB-lite"/>
    </source>
</evidence>
<protein>
    <submittedName>
        <fullName evidence="2">Uncharacterized protein</fullName>
    </submittedName>
</protein>
<feature type="compositionally biased region" description="Basic and acidic residues" evidence="1">
    <location>
        <begin position="1"/>
        <end position="17"/>
    </location>
</feature>
<sequence>MCSDRQGEHLAHHHEDGGSNEEGWRVSAQEKQYAVNLDHRHLERHKLQMHWTSFLYSSRPADSAALLRDLLRWGQQHLVLTN</sequence>